<dbReference type="PANTHER" id="PTHR30536">
    <property type="entry name" value="ALTRONATE/GALACTARATE DEHYDRATASE"/>
    <property type="match status" value="1"/>
</dbReference>
<comment type="similarity">
    <text evidence="1">Belongs to the UxaA family.</text>
</comment>
<keyword evidence="6" id="KW-1185">Reference proteome</keyword>
<dbReference type="InterPro" id="IPR044144">
    <property type="entry name" value="SAF_UxaA/GarD"/>
</dbReference>
<dbReference type="AlphaFoldDB" id="A0A1N7IYU4"/>
<evidence type="ECO:0000256" key="2">
    <source>
        <dbReference type="ARBA" id="ARBA00023239"/>
    </source>
</evidence>
<dbReference type="Proteomes" id="UP000186795">
    <property type="component" value="Unassembled WGS sequence"/>
</dbReference>
<evidence type="ECO:0000313" key="5">
    <source>
        <dbReference type="EMBL" id="SIS42177.1"/>
    </source>
</evidence>
<sequence length="496" mass="53969">MDKNIIRIHPEDSVCVVLTPVPKGERLSFGEGSVVTGEEIPAGHKVAIQPIRPGEDVLKYGYPIGRANQPIQPGDWVHTHNLETKLQGTMTYPYRKDESSAPRRNKSGRTFRGYVREDGNVGIRNEIWVLNTVGCVNKTAELLARTAHQAFAGDGLDGVYHFPHPYGCSQLGDDLKNTQRVLASLAKHPNAAGVLVIGLGCENNHIASFREVLGPVDERRVKFLAVQEVNDELDEGMKLLEELSREAKTMKRETVPLSKLVVGLKCGGSDGLSGITANPLVGTLADRVVAEGGAALLTEVPEMFGAEEILLGRAADEEVFQQTVNLVNGFKEYFLNHGQPVSENPSPGNKEGGITTLEEKSLGCIQKGGYSPVTDVLEYGERVRKQGLQLVQGPGNDLVSVTTLATAGAQLVLFTTGRGTPYGGPVPTLKISTNSKLYRNKQNWIDFDAEPVLEQREAVEEALFDEVVRIASGEKQTRNETHGFREIAIFKDGVTL</sequence>
<keyword evidence="3" id="KW-0175">Coiled coil</keyword>
<feature type="coiled-coil region" evidence="3">
    <location>
        <begin position="226"/>
        <end position="253"/>
    </location>
</feature>
<gene>
    <name evidence="5" type="ORF">SAMN05421790_101517</name>
</gene>
<evidence type="ECO:0000313" key="6">
    <source>
        <dbReference type="Proteomes" id="UP000186795"/>
    </source>
</evidence>
<proteinExistence type="inferred from homology"/>
<dbReference type="Pfam" id="PF08666">
    <property type="entry name" value="SAF"/>
    <property type="match status" value="1"/>
</dbReference>
<dbReference type="InterPro" id="IPR013974">
    <property type="entry name" value="SAF"/>
</dbReference>
<feature type="domain" description="SAF" evidence="4">
    <location>
        <begin position="12"/>
        <end position="83"/>
    </location>
</feature>
<dbReference type="SMART" id="SM00858">
    <property type="entry name" value="SAF"/>
    <property type="match status" value="1"/>
</dbReference>
<dbReference type="RefSeq" id="WP_009708892.1">
    <property type="nucleotide sequence ID" value="NZ_CP048103.1"/>
</dbReference>
<dbReference type="GO" id="GO:0016829">
    <property type="term" value="F:lyase activity"/>
    <property type="evidence" value="ECO:0007669"/>
    <property type="project" value="UniProtKB-KW"/>
</dbReference>
<dbReference type="Gene3D" id="2.30.130.110">
    <property type="match status" value="1"/>
</dbReference>
<dbReference type="EMBL" id="FTOD01000001">
    <property type="protein sequence ID" value="SIS42177.1"/>
    <property type="molecule type" value="Genomic_DNA"/>
</dbReference>
<dbReference type="InterPro" id="IPR007392">
    <property type="entry name" value="GD_AH_second"/>
</dbReference>
<dbReference type="CDD" id="cd11613">
    <property type="entry name" value="SAF_AH_GD"/>
    <property type="match status" value="1"/>
</dbReference>
<dbReference type="InterPro" id="IPR048332">
    <property type="entry name" value="GD_AH_C"/>
</dbReference>
<dbReference type="InterPro" id="IPR052172">
    <property type="entry name" value="UxaA_altronate/galactarate_dh"/>
</dbReference>
<protein>
    <submittedName>
        <fullName evidence="5">D-altronate dehydratase</fullName>
    </submittedName>
</protein>
<evidence type="ECO:0000256" key="3">
    <source>
        <dbReference type="SAM" id="Coils"/>
    </source>
</evidence>
<reference evidence="6" key="1">
    <citation type="submission" date="2017-01" db="EMBL/GenBank/DDBJ databases">
        <authorList>
            <person name="Varghese N."/>
            <person name="Submissions S."/>
        </authorList>
    </citation>
    <scope>NUCLEOTIDE SEQUENCE [LARGE SCALE GENOMIC DNA]</scope>
    <source>
        <strain evidence="6">DSM 45196</strain>
    </source>
</reference>
<keyword evidence="2" id="KW-0456">Lyase</keyword>
<dbReference type="Pfam" id="PF20629">
    <property type="entry name" value="GD_AH_C"/>
    <property type="match status" value="1"/>
</dbReference>
<evidence type="ECO:0000259" key="4">
    <source>
        <dbReference type="SMART" id="SM00858"/>
    </source>
</evidence>
<accession>A0A1N7IYU4</accession>
<evidence type="ECO:0000256" key="1">
    <source>
        <dbReference type="ARBA" id="ARBA00010986"/>
    </source>
</evidence>
<dbReference type="OrthoDB" id="9804574at2"/>
<organism evidence="5 6">
    <name type="scientific">Kroppenstedtia eburnea</name>
    <dbReference type="NCBI Taxonomy" id="714067"/>
    <lineage>
        <taxon>Bacteria</taxon>
        <taxon>Bacillati</taxon>
        <taxon>Bacillota</taxon>
        <taxon>Bacilli</taxon>
        <taxon>Bacillales</taxon>
        <taxon>Thermoactinomycetaceae</taxon>
        <taxon>Kroppenstedtia</taxon>
    </lineage>
</organism>
<dbReference type="Pfam" id="PF04295">
    <property type="entry name" value="GD_AH_second"/>
    <property type="match status" value="1"/>
</dbReference>
<name>A0A1N7IYU4_9BACL</name>
<dbReference type="PANTHER" id="PTHR30536:SF5">
    <property type="entry name" value="ALTRONATE DEHYDRATASE"/>
    <property type="match status" value="1"/>
</dbReference>
<dbReference type="GO" id="GO:0019698">
    <property type="term" value="P:D-galacturonate catabolic process"/>
    <property type="evidence" value="ECO:0007669"/>
    <property type="project" value="TreeGrafter"/>
</dbReference>